<feature type="compositionally biased region" description="Polar residues" evidence="1">
    <location>
        <begin position="73"/>
        <end position="90"/>
    </location>
</feature>
<organism evidence="2 3">
    <name type="scientific">Pontibacter qinzhouensis</name>
    <dbReference type="NCBI Taxonomy" id="2603253"/>
    <lineage>
        <taxon>Bacteria</taxon>
        <taxon>Pseudomonadati</taxon>
        <taxon>Bacteroidota</taxon>
        <taxon>Cytophagia</taxon>
        <taxon>Cytophagales</taxon>
        <taxon>Hymenobacteraceae</taxon>
        <taxon>Pontibacter</taxon>
    </lineage>
</organism>
<evidence type="ECO:0000313" key="2">
    <source>
        <dbReference type="EMBL" id="TXK51298.1"/>
    </source>
</evidence>
<proteinExistence type="predicted"/>
<feature type="compositionally biased region" description="Basic and acidic residues" evidence="1">
    <location>
        <begin position="23"/>
        <end position="33"/>
    </location>
</feature>
<evidence type="ECO:0000313" key="3">
    <source>
        <dbReference type="Proteomes" id="UP000321926"/>
    </source>
</evidence>
<evidence type="ECO:0000256" key="1">
    <source>
        <dbReference type="SAM" id="MobiDB-lite"/>
    </source>
</evidence>
<dbReference type="Proteomes" id="UP000321926">
    <property type="component" value="Unassembled WGS sequence"/>
</dbReference>
<feature type="compositionally biased region" description="Low complexity" evidence="1">
    <location>
        <begin position="44"/>
        <end position="59"/>
    </location>
</feature>
<name>A0A5C8KEN2_9BACT</name>
<dbReference type="PROSITE" id="PS51257">
    <property type="entry name" value="PROKAR_LIPOPROTEIN"/>
    <property type="match status" value="1"/>
</dbReference>
<dbReference type="EMBL" id="VRTY01000009">
    <property type="protein sequence ID" value="TXK51298.1"/>
    <property type="molecule type" value="Genomic_DNA"/>
</dbReference>
<keyword evidence="3" id="KW-1185">Reference proteome</keyword>
<dbReference type="RefSeq" id="WP_147920393.1">
    <property type="nucleotide sequence ID" value="NZ_VRTY01000009.1"/>
</dbReference>
<sequence length="96" mass="10130">MNKNVVAVFAAVCGIVMITGCDTPKDQRPETKVSVDTVPPGTRNTHNVGGVNEVHGHGTQHQEVMPNHDEGANTIQPGDSIDETGTTNTEAGAIRR</sequence>
<protein>
    <submittedName>
        <fullName evidence="2">Uncharacterized protein</fullName>
    </submittedName>
</protein>
<comment type="caution">
    <text evidence="2">The sequence shown here is derived from an EMBL/GenBank/DDBJ whole genome shotgun (WGS) entry which is preliminary data.</text>
</comment>
<dbReference type="AlphaFoldDB" id="A0A5C8KEN2"/>
<feature type="region of interest" description="Disordered" evidence="1">
    <location>
        <begin position="22"/>
        <end position="96"/>
    </location>
</feature>
<gene>
    <name evidence="2" type="ORF">FVR03_03560</name>
</gene>
<dbReference type="OrthoDB" id="887022at2"/>
<accession>A0A5C8KEN2</accession>
<reference evidence="2 3" key="1">
    <citation type="submission" date="2019-08" db="EMBL/GenBank/DDBJ databases">
        <authorList>
            <person name="Shi S."/>
        </authorList>
    </citation>
    <scope>NUCLEOTIDE SEQUENCE [LARGE SCALE GENOMIC DNA]</scope>
    <source>
        <strain evidence="2 3">GY10130</strain>
    </source>
</reference>